<dbReference type="InterPro" id="IPR023885">
    <property type="entry name" value="4Fe4S-binding_SPASM_dom"/>
</dbReference>
<dbReference type="InterPro" id="IPR007197">
    <property type="entry name" value="rSAM"/>
</dbReference>
<dbReference type="RefSeq" id="WP_171738929.1">
    <property type="nucleotide sequence ID" value="NZ_CP053435.1"/>
</dbReference>
<dbReference type="SFLD" id="SFLDG01067">
    <property type="entry name" value="SPASM/twitch_domain_containing"/>
    <property type="match status" value="1"/>
</dbReference>
<dbReference type="UniPathway" id="UPA00782"/>
<evidence type="ECO:0000313" key="9">
    <source>
        <dbReference type="Proteomes" id="UP000502756"/>
    </source>
</evidence>
<dbReference type="SUPFAM" id="SSF102114">
    <property type="entry name" value="Radical SAM enzymes"/>
    <property type="match status" value="1"/>
</dbReference>
<comment type="cofactor">
    <cofactor evidence="1">
        <name>[4Fe-4S] cluster</name>
        <dbReference type="ChEBI" id="CHEBI:49883"/>
    </cofactor>
</comment>
<sequence length="484" mass="54826">MIKYFQSRYCIRIPLKSTNTLMYNSLSGAFAILDKQDMALFETIEEGRYLDATDQEVKQMELGGFIRREQVDELTHLEQQYKAHRFDPNTMILTIAPTLACNFGCDYCFQGIDKAKDTMSREVQDAIVALVERAAPNIRHLHVAWYGGEPLVRLKIIEALSDRFIELCAQRGIKYDAMIVTNGYQLTRDVALSLHTRRVGGVQITLDGPAEHHDVRRVLLSGKGTYRAIIDNVKTWIDEVPLSVSVRVNIDERNRNDIHKLIDDMEQDGLAGKKNLKMYFAPVEAITTGCHSIADVTMGKLRYGQLETELYQHGYEVGLTALPYPPRFRGICSAVRPKGLVITPNGDLHKCWDTVSFPKQKVGTIFDVEALNEDERVLEWLRWTPFTNQTCRNCKILPNCTGSCAYKFIHHTDTRGEAAVLPCPSWKYNIKERLVHRAEKMGFITAEDYDPADIQTDPNELCTTVLDAGGNDLPSAMKALYQPA</sequence>
<evidence type="ECO:0000256" key="1">
    <source>
        <dbReference type="ARBA" id="ARBA00001966"/>
    </source>
</evidence>
<evidence type="ECO:0000256" key="4">
    <source>
        <dbReference type="ARBA" id="ARBA00022723"/>
    </source>
</evidence>
<dbReference type="PANTHER" id="PTHR43787">
    <property type="entry name" value="FEMO COFACTOR BIOSYNTHESIS PROTEIN NIFB-RELATED"/>
    <property type="match status" value="1"/>
</dbReference>
<dbReference type="GO" id="GO:0003824">
    <property type="term" value="F:catalytic activity"/>
    <property type="evidence" value="ECO:0007669"/>
    <property type="project" value="InterPro"/>
</dbReference>
<evidence type="ECO:0000256" key="5">
    <source>
        <dbReference type="ARBA" id="ARBA00023004"/>
    </source>
</evidence>
<dbReference type="NCBIfam" id="TIGR04463">
    <property type="entry name" value="rSAM_vs_C_rich"/>
    <property type="match status" value="1"/>
</dbReference>
<dbReference type="Proteomes" id="UP000502756">
    <property type="component" value="Chromosome"/>
</dbReference>
<keyword evidence="2" id="KW-0004">4Fe-4S</keyword>
<evidence type="ECO:0000256" key="6">
    <source>
        <dbReference type="ARBA" id="ARBA00023014"/>
    </source>
</evidence>
<gene>
    <name evidence="8" type="ORF">HNV11_06650</name>
</gene>
<evidence type="ECO:0000256" key="3">
    <source>
        <dbReference type="ARBA" id="ARBA00022691"/>
    </source>
</evidence>
<dbReference type="AlphaFoldDB" id="A0A6M5Y789"/>
<feature type="domain" description="Radical SAM core" evidence="7">
    <location>
        <begin position="97"/>
        <end position="264"/>
    </location>
</feature>
<protein>
    <submittedName>
        <fullName evidence="8">Radical SAM/SPASM domain protein maturase</fullName>
    </submittedName>
</protein>
<evidence type="ECO:0000259" key="7">
    <source>
        <dbReference type="Pfam" id="PF04055"/>
    </source>
</evidence>
<keyword evidence="3" id="KW-0949">S-adenosyl-L-methionine</keyword>
<reference evidence="8 9" key="1">
    <citation type="submission" date="2020-05" db="EMBL/GenBank/DDBJ databases">
        <title>Genome sequencing of Spirosoma sp. TS118.</title>
        <authorList>
            <person name="Lee J.-H."/>
            <person name="Jeong S."/>
            <person name="Zhao L."/>
            <person name="Jung J.-H."/>
            <person name="Kim M.-K."/>
            <person name="Lim S."/>
        </authorList>
    </citation>
    <scope>NUCLEOTIDE SEQUENCE [LARGE SCALE GENOMIC DNA]</scope>
    <source>
        <strain evidence="8 9">TS118</strain>
    </source>
</reference>
<proteinExistence type="predicted"/>
<dbReference type="InterPro" id="IPR013785">
    <property type="entry name" value="Aldolase_TIM"/>
</dbReference>
<dbReference type="GO" id="GO:0051539">
    <property type="term" value="F:4 iron, 4 sulfur cluster binding"/>
    <property type="evidence" value="ECO:0007669"/>
    <property type="project" value="UniProtKB-KW"/>
</dbReference>
<dbReference type="GO" id="GO:0046872">
    <property type="term" value="F:metal ion binding"/>
    <property type="evidence" value="ECO:0007669"/>
    <property type="project" value="UniProtKB-KW"/>
</dbReference>
<name>A0A6M5Y789_9BACT</name>
<dbReference type="CDD" id="cd01335">
    <property type="entry name" value="Radical_SAM"/>
    <property type="match status" value="1"/>
</dbReference>
<keyword evidence="4" id="KW-0479">Metal-binding</keyword>
<dbReference type="EMBL" id="CP053435">
    <property type="protein sequence ID" value="QJW89091.1"/>
    <property type="molecule type" value="Genomic_DNA"/>
</dbReference>
<organism evidence="8 9">
    <name type="scientific">Spirosoma taeanense</name>
    <dbReference type="NCBI Taxonomy" id="2735870"/>
    <lineage>
        <taxon>Bacteria</taxon>
        <taxon>Pseudomonadati</taxon>
        <taxon>Bacteroidota</taxon>
        <taxon>Cytophagia</taxon>
        <taxon>Cytophagales</taxon>
        <taxon>Cytophagaceae</taxon>
        <taxon>Spirosoma</taxon>
    </lineage>
</organism>
<evidence type="ECO:0000313" key="8">
    <source>
        <dbReference type="EMBL" id="QJW89091.1"/>
    </source>
</evidence>
<dbReference type="PANTHER" id="PTHR43787:SF3">
    <property type="entry name" value="ARYLSULFATASE REGULATORY PROTEIN"/>
    <property type="match status" value="1"/>
</dbReference>
<keyword evidence="5" id="KW-0408">Iron</keyword>
<dbReference type="SFLD" id="SFLDS00029">
    <property type="entry name" value="Radical_SAM"/>
    <property type="match status" value="1"/>
</dbReference>
<keyword evidence="9" id="KW-1185">Reference proteome</keyword>
<dbReference type="InterPro" id="IPR031019">
    <property type="entry name" value="rSAM_vs_C_rich"/>
</dbReference>
<dbReference type="Pfam" id="PF04055">
    <property type="entry name" value="Radical_SAM"/>
    <property type="match status" value="1"/>
</dbReference>
<dbReference type="InterPro" id="IPR058240">
    <property type="entry name" value="rSAM_sf"/>
</dbReference>
<accession>A0A6M5Y789</accession>
<dbReference type="Gene3D" id="3.20.20.70">
    <property type="entry name" value="Aldolase class I"/>
    <property type="match status" value="1"/>
</dbReference>
<evidence type="ECO:0000256" key="2">
    <source>
        <dbReference type="ARBA" id="ARBA00022485"/>
    </source>
</evidence>
<dbReference type="NCBIfam" id="TIGR04085">
    <property type="entry name" value="rSAM_more_4Fe4S"/>
    <property type="match status" value="1"/>
</dbReference>
<dbReference type="KEGG" id="stae:HNV11_06650"/>
<keyword evidence="6" id="KW-0411">Iron-sulfur</keyword>